<dbReference type="InterPro" id="IPR014001">
    <property type="entry name" value="Helicase_ATP-bd"/>
</dbReference>
<keyword evidence="3" id="KW-0067">ATP-binding</keyword>
<organism evidence="10 11">
    <name type="scientific">Christiangramia antarctica</name>
    <dbReference type="NCBI Taxonomy" id="2058158"/>
    <lineage>
        <taxon>Bacteria</taxon>
        <taxon>Pseudomonadati</taxon>
        <taxon>Bacteroidota</taxon>
        <taxon>Flavobacteriia</taxon>
        <taxon>Flavobacteriales</taxon>
        <taxon>Flavobacteriaceae</taxon>
        <taxon>Christiangramia</taxon>
    </lineage>
</organism>
<evidence type="ECO:0000256" key="1">
    <source>
        <dbReference type="ARBA" id="ARBA00005446"/>
    </source>
</evidence>
<dbReference type="Gene3D" id="3.40.50.300">
    <property type="entry name" value="P-loop containing nucleotide triphosphate hydrolases"/>
    <property type="match status" value="2"/>
</dbReference>
<protein>
    <recommendedName>
        <fullName evidence="7">DNA 3'-5' helicase</fullName>
        <ecNumber evidence="7">5.6.2.4</ecNumber>
    </recommendedName>
</protein>
<comment type="catalytic activity">
    <reaction evidence="6">
        <text>Couples ATP hydrolysis with the unwinding of duplex DNA by translocating in the 3'-5' direction.</text>
        <dbReference type="EC" id="5.6.2.4"/>
    </reaction>
</comment>
<dbReference type="InterPro" id="IPR001650">
    <property type="entry name" value="Helicase_C-like"/>
</dbReference>
<evidence type="ECO:0000259" key="8">
    <source>
        <dbReference type="PROSITE" id="PS51192"/>
    </source>
</evidence>
<keyword evidence="10" id="KW-0378">Hydrolase</keyword>
<feature type="domain" description="Helicase C-terminal" evidence="9">
    <location>
        <begin position="539"/>
        <end position="685"/>
    </location>
</feature>
<keyword evidence="10" id="KW-0347">Helicase</keyword>
<proteinExistence type="inferred from homology"/>
<evidence type="ECO:0000256" key="5">
    <source>
        <dbReference type="ARBA" id="ARBA00023235"/>
    </source>
</evidence>
<evidence type="ECO:0000259" key="9">
    <source>
        <dbReference type="PROSITE" id="PS51194"/>
    </source>
</evidence>
<dbReference type="RefSeq" id="WP_251740868.1">
    <property type="nucleotide sequence ID" value="NZ_JBHUOJ010000027.1"/>
</dbReference>
<name>A0ABW5X6C6_9FLAO</name>
<keyword evidence="2" id="KW-0547">Nucleotide-binding</keyword>
<dbReference type="SMART" id="SM00490">
    <property type="entry name" value="HELICc"/>
    <property type="match status" value="1"/>
</dbReference>
<dbReference type="PANTHER" id="PTHR13710:SF105">
    <property type="entry name" value="ATP-DEPENDENT DNA HELICASE Q1"/>
    <property type="match status" value="1"/>
</dbReference>
<dbReference type="Pfam" id="PF00270">
    <property type="entry name" value="DEAD"/>
    <property type="match status" value="1"/>
</dbReference>
<keyword evidence="4" id="KW-0238">DNA-binding</keyword>
<dbReference type="CDD" id="cd17920">
    <property type="entry name" value="DEXHc_RecQ"/>
    <property type="match status" value="1"/>
</dbReference>
<dbReference type="PROSITE" id="PS51194">
    <property type="entry name" value="HELICASE_CTER"/>
    <property type="match status" value="1"/>
</dbReference>
<reference evidence="11" key="1">
    <citation type="journal article" date="2019" name="Int. J. Syst. Evol. Microbiol.">
        <title>The Global Catalogue of Microorganisms (GCM) 10K type strain sequencing project: providing services to taxonomists for standard genome sequencing and annotation.</title>
        <authorList>
            <consortium name="The Broad Institute Genomics Platform"/>
            <consortium name="The Broad Institute Genome Sequencing Center for Infectious Disease"/>
            <person name="Wu L."/>
            <person name="Ma J."/>
        </authorList>
    </citation>
    <scope>NUCLEOTIDE SEQUENCE [LARGE SCALE GENOMIC DNA]</scope>
    <source>
        <strain evidence="11">KCTC 52925</strain>
    </source>
</reference>
<dbReference type="InterPro" id="IPR027417">
    <property type="entry name" value="P-loop_NTPase"/>
</dbReference>
<dbReference type="EMBL" id="JBHUOJ010000027">
    <property type="protein sequence ID" value="MFD2834093.1"/>
    <property type="molecule type" value="Genomic_DNA"/>
</dbReference>
<dbReference type="PROSITE" id="PS51192">
    <property type="entry name" value="HELICASE_ATP_BIND_1"/>
    <property type="match status" value="1"/>
</dbReference>
<evidence type="ECO:0000256" key="2">
    <source>
        <dbReference type="ARBA" id="ARBA00022741"/>
    </source>
</evidence>
<evidence type="ECO:0000256" key="3">
    <source>
        <dbReference type="ARBA" id="ARBA00022840"/>
    </source>
</evidence>
<dbReference type="EC" id="5.6.2.4" evidence="7"/>
<evidence type="ECO:0000256" key="4">
    <source>
        <dbReference type="ARBA" id="ARBA00023125"/>
    </source>
</evidence>
<dbReference type="InterPro" id="IPR011545">
    <property type="entry name" value="DEAD/DEAH_box_helicase_dom"/>
</dbReference>
<accession>A0ABW5X6C6</accession>
<comment type="similarity">
    <text evidence="1">Belongs to the helicase family. RecQ subfamily.</text>
</comment>
<evidence type="ECO:0000313" key="10">
    <source>
        <dbReference type="EMBL" id="MFD2834093.1"/>
    </source>
</evidence>
<evidence type="ECO:0000313" key="11">
    <source>
        <dbReference type="Proteomes" id="UP001597438"/>
    </source>
</evidence>
<dbReference type="GO" id="GO:0004386">
    <property type="term" value="F:helicase activity"/>
    <property type="evidence" value="ECO:0007669"/>
    <property type="project" value="UniProtKB-KW"/>
</dbReference>
<dbReference type="Pfam" id="PF00271">
    <property type="entry name" value="Helicase_C"/>
    <property type="match status" value="1"/>
</dbReference>
<keyword evidence="11" id="KW-1185">Reference proteome</keyword>
<dbReference type="PANTHER" id="PTHR13710">
    <property type="entry name" value="DNA HELICASE RECQ FAMILY MEMBER"/>
    <property type="match status" value="1"/>
</dbReference>
<sequence length="1058" mass="122873">MLVNVQEKIKGLLINKLNKYSNSKAIISIKGLPFELVKETIGAKFIEEEYIEDRKLNINKLDSKEGKKLILQQMMTSGEKNRFISYEALLYSYRLTKEIGIDDDIIVIDFSIHPYSYSALKEDLPLLEDLSEKGDKIEENLITSLYASVVKIGENKYVQFRDQEILNDATVDYAFHIDYWSYKELPAISNSDKTGRDLVFNYEARDYVDFIHQLIVNEGNEKQRILVDTSVKANSSAQEQLGKIIDFFGRIGIEPQLLKIKYDLTISARKEIQEKLKEVWGYDGFRSLKVYADPEISNDTIEISQADIIETIVEEYEKAAYGENFDDVFVTAPTGAGKSIMFQLPAIYLGEKFETISIVITPLKSLMVDQVNNLKETGYSKVAYINSDITIIQRDEIYDQIKNSEIDLLYLAPESLLSYDISHFLQGRKLGLYIVDEAHTVTTWGRDFRVDYWYLGAHISKVRKYYRDEDNNPLKFPVVAFTATAPYDGIHDVVFETLSSLKIVSAKQFIGYVRRENIDFNINRVELEGNLQTRKTELSVQRMVQFSKEKKKAIIYCPYTNQVDEVHKAARKKDLPVQKYHGGLTGEDRNISQEQFKNIPEGNMVATKAFGMGVDIPDIDQVYHFAPTGLLTDYVQEVGRAARKAEIQGEALVDYSTRDFQFINVLHGLNRTHNWQLVEVMKRLWRFYDDNKRQNQLISAEDFAYIFNSEDEGRLQNSVKNALMLLEKDLNKKANIPVLIARPKNLFATVYASISNEDLPILRSLIPKNSFKEIHYLQLDQHNRKVVQLKLNKIWEKKFSDKSFGVIKREFFMEELFPEVKLRPKLKIHLVINESSNKVLEELKNNFNTLNIALNNLKGTFFTKNEFVIQLSLLGRDINWSKRVAEFVLPLFSQRSKKGQMSLTQDDVRKYANFLQSRRDKKKNEITYRVIDGAVNHLRSKIRRKVNTAFFSLRTVTRYVDKDGAEKHLYIKIGQLFEIFELGTYEVNGGENPKIFIRINDPFRLRVEAYGFYQNDILQNIRDRHTTGVELMKEFFESDLTSAERWDFIENFFLGRKQ</sequence>
<keyword evidence="5" id="KW-0413">Isomerase</keyword>
<dbReference type="SUPFAM" id="SSF52540">
    <property type="entry name" value="P-loop containing nucleoside triphosphate hydrolases"/>
    <property type="match status" value="1"/>
</dbReference>
<gene>
    <name evidence="10" type="ORF">ACFSYS_12420</name>
</gene>
<feature type="domain" description="Helicase ATP-binding" evidence="8">
    <location>
        <begin position="319"/>
        <end position="503"/>
    </location>
</feature>
<evidence type="ECO:0000256" key="7">
    <source>
        <dbReference type="ARBA" id="ARBA00034808"/>
    </source>
</evidence>
<dbReference type="Proteomes" id="UP001597438">
    <property type="component" value="Unassembled WGS sequence"/>
</dbReference>
<evidence type="ECO:0000256" key="6">
    <source>
        <dbReference type="ARBA" id="ARBA00034617"/>
    </source>
</evidence>
<dbReference type="SMART" id="SM00487">
    <property type="entry name" value="DEXDc"/>
    <property type="match status" value="1"/>
</dbReference>
<comment type="caution">
    <text evidence="10">The sequence shown here is derived from an EMBL/GenBank/DDBJ whole genome shotgun (WGS) entry which is preliminary data.</text>
</comment>